<gene>
    <name evidence="2" type="ORF">H5410_056417</name>
</gene>
<protein>
    <submittedName>
        <fullName evidence="2">Uncharacterized protein</fullName>
    </submittedName>
</protein>
<evidence type="ECO:0000256" key="1">
    <source>
        <dbReference type="SAM" id="MobiDB-lite"/>
    </source>
</evidence>
<dbReference type="AlphaFoldDB" id="A0A9J5WK72"/>
<dbReference type="EMBL" id="JACXVP010000011">
    <property type="protein sequence ID" value="KAG5576283.1"/>
    <property type="molecule type" value="Genomic_DNA"/>
</dbReference>
<organism evidence="2 3">
    <name type="scientific">Solanum commersonii</name>
    <name type="common">Commerson's wild potato</name>
    <name type="synonym">Commerson's nightshade</name>
    <dbReference type="NCBI Taxonomy" id="4109"/>
    <lineage>
        <taxon>Eukaryota</taxon>
        <taxon>Viridiplantae</taxon>
        <taxon>Streptophyta</taxon>
        <taxon>Embryophyta</taxon>
        <taxon>Tracheophyta</taxon>
        <taxon>Spermatophyta</taxon>
        <taxon>Magnoliopsida</taxon>
        <taxon>eudicotyledons</taxon>
        <taxon>Gunneridae</taxon>
        <taxon>Pentapetalae</taxon>
        <taxon>asterids</taxon>
        <taxon>lamiids</taxon>
        <taxon>Solanales</taxon>
        <taxon>Solanaceae</taxon>
        <taxon>Solanoideae</taxon>
        <taxon>Solaneae</taxon>
        <taxon>Solanum</taxon>
    </lineage>
</organism>
<proteinExistence type="predicted"/>
<keyword evidence="3" id="KW-1185">Reference proteome</keyword>
<reference evidence="2 3" key="1">
    <citation type="submission" date="2020-09" db="EMBL/GenBank/DDBJ databases">
        <title>De no assembly of potato wild relative species, Solanum commersonii.</title>
        <authorList>
            <person name="Cho K."/>
        </authorList>
    </citation>
    <scope>NUCLEOTIDE SEQUENCE [LARGE SCALE GENOMIC DNA]</scope>
    <source>
        <strain evidence="2">LZ3.2</strain>
        <tissue evidence="2">Leaf</tissue>
    </source>
</reference>
<comment type="caution">
    <text evidence="2">The sequence shown here is derived from an EMBL/GenBank/DDBJ whole genome shotgun (WGS) entry which is preliminary data.</text>
</comment>
<evidence type="ECO:0000313" key="2">
    <source>
        <dbReference type="EMBL" id="KAG5576283.1"/>
    </source>
</evidence>
<feature type="region of interest" description="Disordered" evidence="1">
    <location>
        <begin position="74"/>
        <end position="98"/>
    </location>
</feature>
<evidence type="ECO:0000313" key="3">
    <source>
        <dbReference type="Proteomes" id="UP000824120"/>
    </source>
</evidence>
<accession>A0A9J5WK72</accession>
<sequence>MVHICKEQMKKHRRPSKEVPKLAVIGLKRDRVIWCRPIFSRQASKASLDFSSTKNHFPMISKTNKKKTKIATLITRGGGRSEEGETDSSSASKCGKGSHQSEASTILVVLLLEASSLASVVVAIGVTRNPSKPILPTRALLRSNLRAPRATAQGFMSNHHLPANKLRLFQ</sequence>
<name>A0A9J5WK72_SOLCO</name>
<dbReference type="Proteomes" id="UP000824120">
    <property type="component" value="Chromosome 11"/>
</dbReference>